<organism evidence="2 3">
    <name type="scientific">Clonostachys byssicola</name>
    <dbReference type="NCBI Taxonomy" id="160290"/>
    <lineage>
        <taxon>Eukaryota</taxon>
        <taxon>Fungi</taxon>
        <taxon>Dikarya</taxon>
        <taxon>Ascomycota</taxon>
        <taxon>Pezizomycotina</taxon>
        <taxon>Sordariomycetes</taxon>
        <taxon>Hypocreomycetidae</taxon>
        <taxon>Hypocreales</taxon>
        <taxon>Bionectriaceae</taxon>
        <taxon>Clonostachys</taxon>
    </lineage>
</organism>
<evidence type="ECO:0000313" key="2">
    <source>
        <dbReference type="EMBL" id="CAG9999171.1"/>
    </source>
</evidence>
<evidence type="ECO:0000256" key="1">
    <source>
        <dbReference type="SAM" id="SignalP"/>
    </source>
</evidence>
<dbReference type="Proteomes" id="UP000754883">
    <property type="component" value="Unassembled WGS sequence"/>
</dbReference>
<evidence type="ECO:0000313" key="3">
    <source>
        <dbReference type="Proteomes" id="UP000754883"/>
    </source>
</evidence>
<dbReference type="AlphaFoldDB" id="A0A9N9YAQ6"/>
<proteinExistence type="predicted"/>
<protein>
    <submittedName>
        <fullName evidence="2">Uncharacterized protein</fullName>
    </submittedName>
</protein>
<keyword evidence="1" id="KW-0732">Signal</keyword>
<dbReference type="EMBL" id="CABFNO020001553">
    <property type="protein sequence ID" value="CAG9999171.1"/>
    <property type="molecule type" value="Genomic_DNA"/>
</dbReference>
<comment type="caution">
    <text evidence="2">The sequence shown here is derived from an EMBL/GenBank/DDBJ whole genome shotgun (WGS) entry which is preliminary data.</text>
</comment>
<sequence>MGWHQLLFYSLSISLASLLCGNHYSTRQDHIYPNDQIDNPQQQIFWINWFLDGLRSNFPRVQIVPNSTIGSSDTEMGVMNWLNQNPAALNGPRFPARLAGNLRLNEVVIETAVLAHKTAFNPLSSSPEKRKAITNWTIPHDRNVQVDPQIFHLKGTKYRIEVDYNGRESSPISLVQITTTMDVLLHRTSIYLIFHD</sequence>
<name>A0A9N9YAQ6_9HYPO</name>
<reference evidence="2" key="1">
    <citation type="submission" date="2021-10" db="EMBL/GenBank/DDBJ databases">
        <authorList>
            <person name="Piombo E."/>
        </authorList>
    </citation>
    <scope>NUCLEOTIDE SEQUENCE</scope>
</reference>
<feature type="signal peptide" evidence="1">
    <location>
        <begin position="1"/>
        <end position="21"/>
    </location>
</feature>
<dbReference type="OrthoDB" id="5290015at2759"/>
<feature type="chain" id="PRO_5040275088" evidence="1">
    <location>
        <begin position="22"/>
        <end position="196"/>
    </location>
</feature>
<keyword evidence="3" id="KW-1185">Reference proteome</keyword>
<gene>
    <name evidence="2" type="ORF">CBYS24578_00002307</name>
</gene>
<accession>A0A9N9YAQ6</accession>